<dbReference type="AlphaFoldDB" id="A0A6A6EMY4"/>
<dbReference type="Proteomes" id="UP000800200">
    <property type="component" value="Unassembled WGS sequence"/>
</dbReference>
<protein>
    <submittedName>
        <fullName evidence="3">Uncharacterized protein</fullName>
    </submittedName>
</protein>
<reference evidence="3" key="1">
    <citation type="journal article" date="2020" name="Stud. Mycol.">
        <title>101 Dothideomycetes genomes: a test case for predicting lifestyles and emergence of pathogens.</title>
        <authorList>
            <person name="Haridas S."/>
            <person name="Albert R."/>
            <person name="Binder M."/>
            <person name="Bloem J."/>
            <person name="Labutti K."/>
            <person name="Salamov A."/>
            <person name="Andreopoulos B."/>
            <person name="Baker S."/>
            <person name="Barry K."/>
            <person name="Bills G."/>
            <person name="Bluhm B."/>
            <person name="Cannon C."/>
            <person name="Castanera R."/>
            <person name="Culley D."/>
            <person name="Daum C."/>
            <person name="Ezra D."/>
            <person name="Gonzalez J."/>
            <person name="Henrissat B."/>
            <person name="Kuo A."/>
            <person name="Liang C."/>
            <person name="Lipzen A."/>
            <person name="Lutzoni F."/>
            <person name="Magnuson J."/>
            <person name="Mondo S."/>
            <person name="Nolan M."/>
            <person name="Ohm R."/>
            <person name="Pangilinan J."/>
            <person name="Park H.-J."/>
            <person name="Ramirez L."/>
            <person name="Alfaro M."/>
            <person name="Sun H."/>
            <person name="Tritt A."/>
            <person name="Yoshinaga Y."/>
            <person name="Zwiers L.-H."/>
            <person name="Turgeon B."/>
            <person name="Goodwin S."/>
            <person name="Spatafora J."/>
            <person name="Crous P."/>
            <person name="Grigoriev I."/>
        </authorList>
    </citation>
    <scope>NUCLEOTIDE SEQUENCE</scope>
    <source>
        <strain evidence="3">CBS 207.26</strain>
    </source>
</reference>
<sequence>MQVREKRASKATEDKAKQIAAAAGGKAAQSRGDLNEKEFVCETTPNTKISGKADVEEIQTKIRSLEEALENNNQTISDLQNSVTAFKIKFEEFKESSDRKLGGFRLEDERSVNEPIANLVQTLTQSFDEHFGRENASHEDREEPT</sequence>
<feature type="coiled-coil region" evidence="1">
    <location>
        <begin position="55"/>
        <end position="82"/>
    </location>
</feature>
<evidence type="ECO:0000313" key="3">
    <source>
        <dbReference type="EMBL" id="KAF2192641.1"/>
    </source>
</evidence>
<feature type="compositionally biased region" description="Low complexity" evidence="2">
    <location>
        <begin position="18"/>
        <end position="29"/>
    </location>
</feature>
<evidence type="ECO:0000256" key="1">
    <source>
        <dbReference type="SAM" id="Coils"/>
    </source>
</evidence>
<evidence type="ECO:0000256" key="2">
    <source>
        <dbReference type="SAM" id="MobiDB-lite"/>
    </source>
</evidence>
<dbReference type="EMBL" id="ML994615">
    <property type="protein sequence ID" value="KAF2192641.1"/>
    <property type="molecule type" value="Genomic_DNA"/>
</dbReference>
<name>A0A6A6EMY4_9PEZI</name>
<gene>
    <name evidence="3" type="ORF">K469DRAFT_694716</name>
</gene>
<accession>A0A6A6EMY4</accession>
<feature type="compositionally biased region" description="Basic and acidic residues" evidence="2">
    <location>
        <begin position="1"/>
        <end position="17"/>
    </location>
</feature>
<organism evidence="3 4">
    <name type="scientific">Zopfia rhizophila CBS 207.26</name>
    <dbReference type="NCBI Taxonomy" id="1314779"/>
    <lineage>
        <taxon>Eukaryota</taxon>
        <taxon>Fungi</taxon>
        <taxon>Dikarya</taxon>
        <taxon>Ascomycota</taxon>
        <taxon>Pezizomycotina</taxon>
        <taxon>Dothideomycetes</taxon>
        <taxon>Dothideomycetes incertae sedis</taxon>
        <taxon>Zopfiaceae</taxon>
        <taxon>Zopfia</taxon>
    </lineage>
</organism>
<evidence type="ECO:0000313" key="4">
    <source>
        <dbReference type="Proteomes" id="UP000800200"/>
    </source>
</evidence>
<proteinExistence type="predicted"/>
<feature type="region of interest" description="Disordered" evidence="2">
    <location>
        <begin position="1"/>
        <end position="33"/>
    </location>
</feature>
<keyword evidence="4" id="KW-1185">Reference proteome</keyword>
<keyword evidence="1" id="KW-0175">Coiled coil</keyword>